<comment type="pathway">
    <text evidence="1">Carbohydrate degradation; glycolysis; pyruvate from D-glyceraldehyde 3-phosphate: step 1/5.</text>
</comment>
<gene>
    <name evidence="11" type="ORF">mMyoMyo1_011814</name>
</gene>
<evidence type="ECO:0000256" key="7">
    <source>
        <dbReference type="ARBA" id="ARBA00023027"/>
    </source>
</evidence>
<evidence type="ECO:0000256" key="2">
    <source>
        <dbReference type="ARBA" id="ARBA00007406"/>
    </source>
</evidence>
<dbReference type="AlphaFoldDB" id="A0A7J7XHY8"/>
<organism evidence="11 12">
    <name type="scientific">Myotis myotis</name>
    <name type="common">Greater mouse-eared bat</name>
    <name type="synonym">Vespertilio myotis</name>
    <dbReference type="NCBI Taxonomy" id="51298"/>
    <lineage>
        <taxon>Eukaryota</taxon>
        <taxon>Metazoa</taxon>
        <taxon>Chordata</taxon>
        <taxon>Craniata</taxon>
        <taxon>Vertebrata</taxon>
        <taxon>Euteleostomi</taxon>
        <taxon>Mammalia</taxon>
        <taxon>Eutheria</taxon>
        <taxon>Laurasiatheria</taxon>
        <taxon>Chiroptera</taxon>
        <taxon>Yangochiroptera</taxon>
        <taxon>Vespertilionidae</taxon>
        <taxon>Myotis</taxon>
    </lineage>
</organism>
<keyword evidence="5" id="KW-0963">Cytoplasm</keyword>
<dbReference type="InterPro" id="IPR020828">
    <property type="entry name" value="GlycerAld_3-P_DH_NAD(P)-bd"/>
</dbReference>
<evidence type="ECO:0000256" key="4">
    <source>
        <dbReference type="ARBA" id="ARBA00021022"/>
    </source>
</evidence>
<dbReference type="EMBL" id="JABWUV010000006">
    <property type="protein sequence ID" value="KAF6349274.1"/>
    <property type="molecule type" value="Genomic_DNA"/>
</dbReference>
<evidence type="ECO:0000256" key="3">
    <source>
        <dbReference type="ARBA" id="ARBA00013119"/>
    </source>
</evidence>
<proteinExistence type="inferred from homology"/>
<dbReference type="Gene3D" id="3.40.50.720">
    <property type="entry name" value="NAD(P)-binding Rossmann-like Domain"/>
    <property type="match status" value="1"/>
</dbReference>
<dbReference type="Proteomes" id="UP000527355">
    <property type="component" value="Unassembled WGS sequence"/>
</dbReference>
<dbReference type="InterPro" id="IPR036291">
    <property type="entry name" value="NAD(P)-bd_dom_sf"/>
</dbReference>
<evidence type="ECO:0000256" key="6">
    <source>
        <dbReference type="ARBA" id="ARBA00023002"/>
    </source>
</evidence>
<dbReference type="SMART" id="SM00846">
    <property type="entry name" value="Gp_dh_N"/>
    <property type="match status" value="1"/>
</dbReference>
<dbReference type="InterPro" id="IPR020830">
    <property type="entry name" value="GlycerAld_3-P_DH_AS"/>
</dbReference>
<dbReference type="SUPFAM" id="SSF51735">
    <property type="entry name" value="NAD(P)-binding Rossmann-fold domains"/>
    <property type="match status" value="1"/>
</dbReference>
<dbReference type="GO" id="GO:0005829">
    <property type="term" value="C:cytosol"/>
    <property type="evidence" value="ECO:0007669"/>
    <property type="project" value="TreeGrafter"/>
</dbReference>
<accession>A0A7J7XHY8</accession>
<comment type="caution">
    <text evidence="11">The sequence shown here is derived from an EMBL/GenBank/DDBJ whole genome shotgun (WGS) entry which is preliminary data.</text>
</comment>
<protein>
    <recommendedName>
        <fullName evidence="4">Glyceraldehyde-3-phosphate dehydrogenase</fullName>
        <ecNumber evidence="3">1.2.1.12</ecNumber>
    </recommendedName>
</protein>
<keyword evidence="7" id="KW-0520">NAD</keyword>
<dbReference type="PANTHER" id="PTHR10836">
    <property type="entry name" value="GLYCERALDEHYDE 3-PHOSPHATE DEHYDROGENASE"/>
    <property type="match status" value="1"/>
</dbReference>
<dbReference type="GO" id="GO:0006096">
    <property type="term" value="P:glycolytic process"/>
    <property type="evidence" value="ECO:0007669"/>
    <property type="project" value="UniProtKB-KW"/>
</dbReference>
<name>A0A7J7XHY8_MYOMY</name>
<dbReference type="GO" id="GO:0004365">
    <property type="term" value="F:glyceraldehyde-3-phosphate dehydrogenase (NAD+) (phosphorylating) activity"/>
    <property type="evidence" value="ECO:0007669"/>
    <property type="project" value="UniProtKB-EC"/>
</dbReference>
<keyword evidence="12" id="KW-1185">Reference proteome</keyword>
<evidence type="ECO:0000259" key="10">
    <source>
        <dbReference type="SMART" id="SM00846"/>
    </source>
</evidence>
<dbReference type="InterPro" id="IPR020831">
    <property type="entry name" value="GlycerAld/Erythrose_P_DH"/>
</dbReference>
<keyword evidence="8" id="KW-0324">Glycolysis</keyword>
<keyword evidence="6" id="KW-0560">Oxidoreductase</keyword>
<dbReference type="GO" id="GO:0051287">
    <property type="term" value="F:NAD binding"/>
    <property type="evidence" value="ECO:0007669"/>
    <property type="project" value="InterPro"/>
</dbReference>
<evidence type="ECO:0000313" key="12">
    <source>
        <dbReference type="Proteomes" id="UP000527355"/>
    </source>
</evidence>
<reference evidence="11 12" key="1">
    <citation type="journal article" date="2020" name="Nature">
        <title>Six reference-quality genomes reveal evolution of bat adaptations.</title>
        <authorList>
            <person name="Jebb D."/>
            <person name="Huang Z."/>
            <person name="Pippel M."/>
            <person name="Hughes G.M."/>
            <person name="Lavrichenko K."/>
            <person name="Devanna P."/>
            <person name="Winkler S."/>
            <person name="Jermiin L.S."/>
            <person name="Skirmuntt E.C."/>
            <person name="Katzourakis A."/>
            <person name="Burkitt-Gray L."/>
            <person name="Ray D.A."/>
            <person name="Sullivan K.A.M."/>
            <person name="Roscito J.G."/>
            <person name="Kirilenko B.M."/>
            <person name="Davalos L.M."/>
            <person name="Corthals A.P."/>
            <person name="Power M.L."/>
            <person name="Jones G."/>
            <person name="Ransome R.D."/>
            <person name="Dechmann D.K.N."/>
            <person name="Locatelli A.G."/>
            <person name="Puechmaille S.J."/>
            <person name="Fedrigo O."/>
            <person name="Jarvis E.D."/>
            <person name="Hiller M."/>
            <person name="Vernes S.C."/>
            <person name="Myers E.W."/>
            <person name="Teeling E.C."/>
        </authorList>
    </citation>
    <scope>NUCLEOTIDE SEQUENCE [LARGE SCALE GENOMIC DNA]</scope>
    <source>
        <strain evidence="11">MMyoMyo1</strain>
        <tissue evidence="11">Flight muscle</tissue>
    </source>
</reference>
<dbReference type="EC" id="1.2.1.12" evidence="3"/>
<comment type="catalytic activity">
    <reaction evidence="9">
        <text>D-glyceraldehyde 3-phosphate + phosphate + NAD(+) = (2R)-3-phospho-glyceroyl phosphate + NADH + H(+)</text>
        <dbReference type="Rhea" id="RHEA:10300"/>
        <dbReference type="ChEBI" id="CHEBI:15378"/>
        <dbReference type="ChEBI" id="CHEBI:43474"/>
        <dbReference type="ChEBI" id="CHEBI:57540"/>
        <dbReference type="ChEBI" id="CHEBI:57604"/>
        <dbReference type="ChEBI" id="CHEBI:57945"/>
        <dbReference type="ChEBI" id="CHEBI:59776"/>
        <dbReference type="EC" id="1.2.1.12"/>
    </reaction>
</comment>
<dbReference type="PANTHER" id="PTHR10836:SF111">
    <property type="entry name" value="GLYCERALDEHYDE-3-PHOSPHATE DEHYDROGENASE"/>
    <property type="match status" value="1"/>
</dbReference>
<comment type="similarity">
    <text evidence="2">Belongs to the glyceraldehyde-3-phosphate dehydrogenase family.</text>
</comment>
<evidence type="ECO:0000256" key="9">
    <source>
        <dbReference type="ARBA" id="ARBA00047698"/>
    </source>
</evidence>
<evidence type="ECO:0000313" key="11">
    <source>
        <dbReference type="EMBL" id="KAF6349274.1"/>
    </source>
</evidence>
<feature type="domain" description="Glyceraldehyde 3-phosphate dehydrogenase NAD(P) binding" evidence="10">
    <location>
        <begin position="2"/>
        <end position="115"/>
    </location>
</feature>
<evidence type="ECO:0000256" key="8">
    <source>
        <dbReference type="ARBA" id="ARBA00023152"/>
    </source>
</evidence>
<dbReference type="PRINTS" id="PR00078">
    <property type="entry name" value="G3PDHDRGNASE"/>
</dbReference>
<evidence type="ECO:0000256" key="1">
    <source>
        <dbReference type="ARBA" id="ARBA00004869"/>
    </source>
</evidence>
<dbReference type="VEuPathDB" id="HostDB:GeneID_118649503"/>
<evidence type="ECO:0000256" key="5">
    <source>
        <dbReference type="ARBA" id="ARBA00022490"/>
    </source>
</evidence>
<dbReference type="PROSITE" id="PS00071">
    <property type="entry name" value="GAPDH"/>
    <property type="match status" value="1"/>
</dbReference>
<sequence length="137" mass="14339">MVEVGVNGSGRIGRLDSTHGKFKGTVKAENAKLVGSPSPSSRSEIPPTSGGEMLVLRMLWGQWCLHSHGEGRGSLEGAAKRVIISAPSAAAPMFVMGVSHDKYDNSLEIVSNASCTTHCLAPLAKSSMTASASWRDS</sequence>